<dbReference type="InterPro" id="IPR003010">
    <property type="entry name" value="C-N_Hydrolase"/>
</dbReference>
<evidence type="ECO:0000256" key="3">
    <source>
        <dbReference type="ARBA" id="ARBA00022598"/>
    </source>
</evidence>
<comment type="similarity">
    <text evidence="2 7 8">In the C-terminal section; belongs to the NAD synthetase family.</text>
</comment>
<dbReference type="InterPro" id="IPR003694">
    <property type="entry name" value="NAD_synthase"/>
</dbReference>
<dbReference type="CDD" id="cd07570">
    <property type="entry name" value="GAT_Gln-NAD-synth"/>
    <property type="match status" value="1"/>
</dbReference>
<comment type="function">
    <text evidence="7">Catalyzes the ATP-dependent amidation of deamido-NAD to form NAD. Uses L-glutamine as a nitrogen source.</text>
</comment>
<reference evidence="11 12" key="1">
    <citation type="submission" date="2017-02" db="EMBL/GenBank/DDBJ databases">
        <title>Legionella quilivanii strain from human: case report and whole genome sequencing analysis.</title>
        <authorList>
            <person name="Lalancette C."/>
            <person name="Leduc J.-M."/>
            <person name="Levesque S."/>
            <person name="Fournier E."/>
            <person name="Saoud J."/>
            <person name="Faucher S.P."/>
            <person name="Bernard K."/>
            <person name="Martineau C."/>
            <person name="Longtin J."/>
        </authorList>
    </citation>
    <scope>NUCLEOTIDE SEQUENCE [LARGE SCALE GENOMIC DNA]</scope>
    <source>
        <strain evidence="11 12">ID143958</strain>
    </source>
</reference>
<evidence type="ECO:0000256" key="4">
    <source>
        <dbReference type="ARBA" id="ARBA00022741"/>
    </source>
</evidence>
<feature type="binding site" evidence="7">
    <location>
        <position position="174"/>
    </location>
    <ligand>
        <name>L-glutamine</name>
        <dbReference type="ChEBI" id="CHEBI:58359"/>
    </ligand>
</feature>
<dbReference type="RefSeq" id="WP_112219939.1">
    <property type="nucleotide sequence ID" value="NZ_MVJN01000007.1"/>
</dbReference>
<dbReference type="GO" id="GO:0005524">
    <property type="term" value="F:ATP binding"/>
    <property type="evidence" value="ECO:0007669"/>
    <property type="project" value="UniProtKB-UniRule"/>
</dbReference>
<dbReference type="PROSITE" id="PS50263">
    <property type="entry name" value="CN_HYDROLASE"/>
    <property type="match status" value="1"/>
</dbReference>
<comment type="pathway">
    <text evidence="1 7 8">Cofactor biosynthesis; NAD(+) biosynthesis; NAD(+) from deamido-NAD(+) (L-Gln route): step 1/1.</text>
</comment>
<feature type="binding site" evidence="7">
    <location>
        <position position="505"/>
    </location>
    <ligand>
        <name>deamido-NAD(+)</name>
        <dbReference type="ChEBI" id="CHEBI:58437"/>
        <note>ligand shared between two neighboring subunits</note>
    </ligand>
</feature>
<feature type="active site" description="Nucleophile; for glutaminase activity" evidence="7">
    <location>
        <position position="148"/>
    </location>
</feature>
<feature type="binding site" evidence="7">
    <location>
        <position position="117"/>
    </location>
    <ligand>
        <name>L-glutamine</name>
        <dbReference type="ChEBI" id="CHEBI:58359"/>
    </ligand>
</feature>
<feature type="binding site" evidence="7">
    <location>
        <begin position="283"/>
        <end position="290"/>
    </location>
    <ligand>
        <name>ATP</name>
        <dbReference type="ChEBI" id="CHEBI:30616"/>
    </ligand>
</feature>
<feature type="active site" description="Proton acceptor; for glutaminase activity" evidence="7">
    <location>
        <position position="44"/>
    </location>
</feature>
<comment type="caution">
    <text evidence="11">The sequence shown here is derived from an EMBL/GenBank/DDBJ whole genome shotgun (WGS) entry which is preliminary data.</text>
</comment>
<dbReference type="InterPro" id="IPR014445">
    <property type="entry name" value="Gln-dep_NAD_synthase"/>
</dbReference>
<sequence>MNNSITILMAQINPTVGSIAANAKKIIAIIEKYQDSHDLILFPELCLTGYPPEDLLLRPAFLEEINQAVSEISKQVTDCHVILGFPSLIDNYCYNSAGVFYQGKQKALYHKQILPNYGVFDEKRYFKAGPSQRCLFEIRDYRFGLCICEDLWQPGPVEQLVNSEIDALLCINASPFDYTKQEKREKLLSSHVQHGFPIFYVNLVGGQDELVFDGQSLVMGTDGSTCVRLPAFLETVSTVEFSKQQIKGELNPLQAKEEQIYNALKLGTKDYIEKNGFPGVLLGLSGGIDSALTLAIAVDALGADRVTAILMPSRYTADMSNQDALIQLQAMKVKGETLSIEPVFNSFLQTLDPLFANKPKDTTEENIQARIRGVLLMALSNKTGNMVLTTSNKSESAVGYATLYGDMAGGFSVLKDVLKTQVYDLARYRNSISPVIPQRVLERAPSAELAPNQTDQDSLPDYPTLDGIIQGYMENNLSAADLIQQGYPEADVRRVIRLIKRNEYKRRQAAPGVKVSIRSFGRDWRYPITSGY</sequence>
<dbReference type="PANTHER" id="PTHR23090">
    <property type="entry name" value="NH 3 /GLUTAMINE-DEPENDENT NAD + SYNTHETASE"/>
    <property type="match status" value="1"/>
</dbReference>
<feature type="binding site" evidence="7">
    <location>
        <position position="366"/>
    </location>
    <ligand>
        <name>deamido-NAD(+)</name>
        <dbReference type="ChEBI" id="CHEBI:58437"/>
        <note>ligand shared between two neighboring subunits</note>
    </ligand>
</feature>
<dbReference type="EC" id="6.3.5.1" evidence="7 8"/>
<evidence type="ECO:0000256" key="6">
    <source>
        <dbReference type="ARBA" id="ARBA00023027"/>
    </source>
</evidence>
<evidence type="ECO:0000256" key="9">
    <source>
        <dbReference type="RuleBase" id="RU003811"/>
    </source>
</evidence>
<dbReference type="NCBIfam" id="NF010588">
    <property type="entry name" value="PRK13981.1"/>
    <property type="match status" value="1"/>
</dbReference>
<dbReference type="Gene3D" id="3.40.50.620">
    <property type="entry name" value="HUPs"/>
    <property type="match status" value="1"/>
</dbReference>
<feature type="binding site" evidence="7">
    <location>
        <position position="395"/>
    </location>
    <ligand>
        <name>deamido-NAD(+)</name>
        <dbReference type="ChEBI" id="CHEBI:58437"/>
        <note>ligand shared between two neighboring subunits</note>
    </ligand>
</feature>
<dbReference type="Proteomes" id="UP000249458">
    <property type="component" value="Unassembled WGS sequence"/>
</dbReference>
<gene>
    <name evidence="7" type="primary">nadE</name>
    <name evidence="11" type="ORF">B1207_10600</name>
</gene>
<evidence type="ECO:0000256" key="1">
    <source>
        <dbReference type="ARBA" id="ARBA00005188"/>
    </source>
</evidence>
<evidence type="ECO:0000256" key="7">
    <source>
        <dbReference type="HAMAP-Rule" id="MF_02090"/>
    </source>
</evidence>
<dbReference type="GO" id="GO:0009435">
    <property type="term" value="P:NAD+ biosynthetic process"/>
    <property type="evidence" value="ECO:0007669"/>
    <property type="project" value="UniProtKB-UniRule"/>
</dbReference>
<dbReference type="UniPathway" id="UPA00253">
    <property type="reaction ID" value="UER00334"/>
</dbReference>
<dbReference type="SUPFAM" id="SSF52402">
    <property type="entry name" value="Adenine nucleotide alpha hydrolases-like"/>
    <property type="match status" value="1"/>
</dbReference>
<keyword evidence="5 7" id="KW-0067">ATP-binding</keyword>
<feature type="binding site" evidence="7">
    <location>
        <position position="180"/>
    </location>
    <ligand>
        <name>L-glutamine</name>
        <dbReference type="ChEBI" id="CHEBI:58359"/>
    </ligand>
</feature>
<evidence type="ECO:0000256" key="2">
    <source>
        <dbReference type="ARBA" id="ARBA00007145"/>
    </source>
</evidence>
<keyword evidence="6 7" id="KW-0520">NAD</keyword>
<feature type="domain" description="CN hydrolase" evidence="10">
    <location>
        <begin position="5"/>
        <end position="243"/>
    </location>
</feature>
<dbReference type="CDD" id="cd00553">
    <property type="entry name" value="NAD_synthase"/>
    <property type="match status" value="1"/>
</dbReference>
<dbReference type="EMBL" id="MVJN01000007">
    <property type="protein sequence ID" value="RAP36013.1"/>
    <property type="molecule type" value="Genomic_DNA"/>
</dbReference>
<dbReference type="InterPro" id="IPR036526">
    <property type="entry name" value="C-N_Hydrolase_sf"/>
</dbReference>
<dbReference type="InterPro" id="IPR014729">
    <property type="entry name" value="Rossmann-like_a/b/a_fold"/>
</dbReference>
<proteinExistence type="inferred from homology"/>
<keyword evidence="3 7" id="KW-0436">Ligase</keyword>
<feature type="binding site" evidence="7">
    <location>
        <position position="390"/>
    </location>
    <ligand>
        <name>ATP</name>
        <dbReference type="ChEBI" id="CHEBI:30616"/>
    </ligand>
</feature>
<feature type="active site" description="For glutaminase activity" evidence="7">
    <location>
        <position position="111"/>
    </location>
</feature>
<dbReference type="SUPFAM" id="SSF56317">
    <property type="entry name" value="Carbon-nitrogen hydrolase"/>
    <property type="match status" value="1"/>
</dbReference>
<dbReference type="GO" id="GO:0008795">
    <property type="term" value="F:NAD+ synthase activity"/>
    <property type="evidence" value="ECO:0007669"/>
    <property type="project" value="UniProtKB-UniRule"/>
</dbReference>
<accession>A0A364LI73</accession>
<dbReference type="InterPro" id="IPR022310">
    <property type="entry name" value="NAD/GMP_synthase"/>
</dbReference>
<evidence type="ECO:0000256" key="5">
    <source>
        <dbReference type="ARBA" id="ARBA00022840"/>
    </source>
</evidence>
<comment type="similarity">
    <text evidence="9">Belongs to the NAD synthetase family.</text>
</comment>
<dbReference type="HAMAP" id="MF_02090">
    <property type="entry name" value="NadE_glutamine_dep"/>
    <property type="match status" value="1"/>
</dbReference>
<comment type="caution">
    <text evidence="7">Lacks conserved residue(s) required for the propagation of feature annotation.</text>
</comment>
<dbReference type="PIRSF" id="PIRSF006630">
    <property type="entry name" value="NADS_GAT"/>
    <property type="match status" value="1"/>
</dbReference>
<dbReference type="FunFam" id="3.40.50.620:FF:000106">
    <property type="entry name" value="Glutamine-dependent NAD(+) synthetase"/>
    <property type="match status" value="1"/>
</dbReference>
<dbReference type="Pfam" id="PF02540">
    <property type="entry name" value="NAD_synthase"/>
    <property type="match status" value="1"/>
</dbReference>
<protein>
    <recommendedName>
        <fullName evidence="7 8">Glutamine-dependent NAD(+) synthetase</fullName>
        <ecNumber evidence="7 8">6.3.5.1</ecNumber>
    </recommendedName>
    <alternativeName>
        <fullName evidence="7 8">NAD(+) synthase [glutamine-hydrolyzing]</fullName>
    </alternativeName>
</protein>
<evidence type="ECO:0000256" key="8">
    <source>
        <dbReference type="PIRNR" id="PIRNR006630"/>
    </source>
</evidence>
<dbReference type="PANTHER" id="PTHR23090:SF9">
    <property type="entry name" value="GLUTAMINE-DEPENDENT NAD(+) SYNTHETASE"/>
    <property type="match status" value="1"/>
</dbReference>
<comment type="catalytic activity">
    <reaction evidence="7 8">
        <text>deamido-NAD(+) + L-glutamine + ATP + H2O = L-glutamate + AMP + diphosphate + NAD(+) + H(+)</text>
        <dbReference type="Rhea" id="RHEA:24384"/>
        <dbReference type="ChEBI" id="CHEBI:15377"/>
        <dbReference type="ChEBI" id="CHEBI:15378"/>
        <dbReference type="ChEBI" id="CHEBI:29985"/>
        <dbReference type="ChEBI" id="CHEBI:30616"/>
        <dbReference type="ChEBI" id="CHEBI:33019"/>
        <dbReference type="ChEBI" id="CHEBI:57540"/>
        <dbReference type="ChEBI" id="CHEBI:58359"/>
        <dbReference type="ChEBI" id="CHEBI:58437"/>
        <dbReference type="ChEBI" id="CHEBI:456215"/>
        <dbReference type="EC" id="6.3.5.1"/>
    </reaction>
</comment>
<organism evidence="11 12">
    <name type="scientific">Legionella quinlivanii</name>
    <dbReference type="NCBI Taxonomy" id="45073"/>
    <lineage>
        <taxon>Bacteria</taxon>
        <taxon>Pseudomonadati</taxon>
        <taxon>Pseudomonadota</taxon>
        <taxon>Gammaproteobacteria</taxon>
        <taxon>Legionellales</taxon>
        <taxon>Legionellaceae</taxon>
        <taxon>Legionella</taxon>
    </lineage>
</organism>
<dbReference type="GO" id="GO:0005737">
    <property type="term" value="C:cytoplasm"/>
    <property type="evidence" value="ECO:0007669"/>
    <property type="project" value="InterPro"/>
</dbReference>
<dbReference type="NCBIfam" id="TIGR00552">
    <property type="entry name" value="nadE"/>
    <property type="match status" value="1"/>
</dbReference>
<evidence type="ECO:0000259" key="10">
    <source>
        <dbReference type="PROSITE" id="PS50263"/>
    </source>
</evidence>
<dbReference type="GO" id="GO:0004359">
    <property type="term" value="F:glutaminase activity"/>
    <property type="evidence" value="ECO:0007669"/>
    <property type="project" value="InterPro"/>
</dbReference>
<dbReference type="Gene3D" id="3.60.110.10">
    <property type="entry name" value="Carbon-nitrogen hydrolase"/>
    <property type="match status" value="1"/>
</dbReference>
<dbReference type="AlphaFoldDB" id="A0A364LI73"/>
<evidence type="ECO:0000313" key="11">
    <source>
        <dbReference type="EMBL" id="RAP36013.1"/>
    </source>
</evidence>
<evidence type="ECO:0000313" key="12">
    <source>
        <dbReference type="Proteomes" id="UP000249458"/>
    </source>
</evidence>
<dbReference type="GO" id="GO:0003952">
    <property type="term" value="F:NAD+ synthase (glutamine-hydrolyzing) activity"/>
    <property type="evidence" value="ECO:0007669"/>
    <property type="project" value="UniProtKB-UniRule"/>
</dbReference>
<name>A0A364LI73_9GAMM</name>
<keyword evidence="4 7" id="KW-0547">Nucleotide-binding</keyword>
<dbReference type="Pfam" id="PF00795">
    <property type="entry name" value="CN_hydrolase"/>
    <property type="match status" value="1"/>
</dbReference>